<dbReference type="Proteomes" id="UP000254711">
    <property type="component" value="Unassembled WGS sequence"/>
</dbReference>
<feature type="compositionally biased region" description="Basic and acidic residues" evidence="2">
    <location>
        <begin position="427"/>
        <end position="443"/>
    </location>
</feature>
<gene>
    <name evidence="3" type="ORF">DVT68_00460</name>
</gene>
<proteinExistence type="predicted"/>
<feature type="region of interest" description="Disordered" evidence="2">
    <location>
        <begin position="404"/>
        <end position="443"/>
    </location>
</feature>
<keyword evidence="1" id="KW-0533">Nickel</keyword>
<evidence type="ECO:0000313" key="3">
    <source>
        <dbReference type="EMBL" id="RDI99371.1"/>
    </source>
</evidence>
<evidence type="ECO:0000256" key="1">
    <source>
        <dbReference type="ARBA" id="ARBA00022596"/>
    </source>
</evidence>
<comment type="caution">
    <text evidence="3">The sequence shown here is derived from an EMBL/GenBank/DDBJ whole genome shotgun (WGS) entry which is preliminary data.</text>
</comment>
<reference evidence="3 4" key="1">
    <citation type="submission" date="2018-07" db="EMBL/GenBank/DDBJ databases">
        <title>Dyella solisilvae sp. nov., isolated from the pine and broad-leaved mixed forest soil.</title>
        <authorList>
            <person name="Gao Z."/>
            <person name="Qiu L."/>
        </authorList>
    </citation>
    <scope>NUCLEOTIDE SEQUENCE [LARGE SCALE GENOMIC DNA]</scope>
    <source>
        <strain evidence="3 4">DHG54</strain>
    </source>
</reference>
<dbReference type="Gene3D" id="3.30.70.1380">
    <property type="entry name" value="Transcriptional regulatory protein pf0864 domain like"/>
    <property type="match status" value="1"/>
</dbReference>
<protein>
    <submittedName>
        <fullName evidence="3">LarC family nickel insertion protein</fullName>
    </submittedName>
</protein>
<dbReference type="Pfam" id="PF01969">
    <property type="entry name" value="Ni_insertion"/>
    <property type="match status" value="1"/>
</dbReference>
<name>A0A370K9P9_9GAMM</name>
<dbReference type="PANTHER" id="PTHR36566:SF1">
    <property type="entry name" value="PYRIDINIUM-3,5-BISTHIOCARBOXYLIC ACID MONONUCLEOTIDE NICKEL INSERTION PROTEIN"/>
    <property type="match status" value="1"/>
</dbReference>
<keyword evidence="4" id="KW-1185">Reference proteome</keyword>
<dbReference type="AlphaFoldDB" id="A0A370K9P9"/>
<dbReference type="PANTHER" id="PTHR36566">
    <property type="entry name" value="NICKEL INSERTION PROTEIN-RELATED"/>
    <property type="match status" value="1"/>
</dbReference>
<dbReference type="InterPro" id="IPR002822">
    <property type="entry name" value="Ni_insertion"/>
</dbReference>
<evidence type="ECO:0000256" key="2">
    <source>
        <dbReference type="SAM" id="MobiDB-lite"/>
    </source>
</evidence>
<dbReference type="EMBL" id="QQSY01000001">
    <property type="protein sequence ID" value="RDI99371.1"/>
    <property type="molecule type" value="Genomic_DNA"/>
</dbReference>
<evidence type="ECO:0000313" key="4">
    <source>
        <dbReference type="Proteomes" id="UP000254711"/>
    </source>
</evidence>
<organism evidence="3 4">
    <name type="scientific">Dyella solisilvae</name>
    <dbReference type="NCBI Taxonomy" id="1920168"/>
    <lineage>
        <taxon>Bacteria</taxon>
        <taxon>Pseudomonadati</taxon>
        <taxon>Pseudomonadota</taxon>
        <taxon>Gammaproteobacteria</taxon>
        <taxon>Lysobacterales</taxon>
        <taxon>Rhodanobacteraceae</taxon>
        <taxon>Dyella</taxon>
    </lineage>
</organism>
<accession>A0A370K9P9</accession>
<dbReference type="OrthoDB" id="9765625at2"/>
<sequence length="443" mass="47773">MAGDMFVAALLDAFPEWEDPVRHAIGGLNLGPDGECRLELHNDGTFVGRRFMVGLPEPSSQRYVPAESSDRAGEANEAASLTFSGPLRAQRVSGVAVSGDGHGHRRWLDIRQLLQDAPLSDAIRKRAVSIFQHLAEAEARVHGVAVEEVTFHEVGAVDTICDIVAASVLIALADADWSVAPLPLGQGRVHSAHGPLPVPAPATALLLEGFATIQDGFPGERVTPTGAAIVRHLCHRQVAPSVPYVLERSGIGFGSRSIAGLSNCVRVLVSREQLASTSSLTHRELAVIEFDIDDQSPEDLSIGLDRIRTLEGIHDVVQFFGVGKKGRSFAHIRILASPVMLERAIEASFAETTTIGLRYHMVSGKALTRSIDSVEVDGHRIRVKCVERPGGQWTAKAEMEDVAHEGDRRKRVRLRSHAESTVLSRLEAGEASRDQGVKGQGDD</sequence>